<dbReference type="EMBL" id="JBBNAF010000032">
    <property type="protein sequence ID" value="KAK9082228.1"/>
    <property type="molecule type" value="Genomic_DNA"/>
</dbReference>
<name>A0AAP0HBK0_9MAGN</name>
<gene>
    <name evidence="2" type="ORF">Syun_031869</name>
</gene>
<proteinExistence type="predicted"/>
<dbReference type="Proteomes" id="UP001420932">
    <property type="component" value="Unassembled WGS sequence"/>
</dbReference>
<evidence type="ECO:0000256" key="1">
    <source>
        <dbReference type="SAM" id="MobiDB-lite"/>
    </source>
</evidence>
<organism evidence="2 3">
    <name type="scientific">Stephania yunnanensis</name>
    <dbReference type="NCBI Taxonomy" id="152371"/>
    <lineage>
        <taxon>Eukaryota</taxon>
        <taxon>Viridiplantae</taxon>
        <taxon>Streptophyta</taxon>
        <taxon>Embryophyta</taxon>
        <taxon>Tracheophyta</taxon>
        <taxon>Spermatophyta</taxon>
        <taxon>Magnoliopsida</taxon>
        <taxon>Ranunculales</taxon>
        <taxon>Menispermaceae</taxon>
        <taxon>Menispermoideae</taxon>
        <taxon>Cissampelideae</taxon>
        <taxon>Stephania</taxon>
    </lineage>
</organism>
<protein>
    <submittedName>
        <fullName evidence="2">Uncharacterized protein</fullName>
    </submittedName>
</protein>
<evidence type="ECO:0000313" key="2">
    <source>
        <dbReference type="EMBL" id="KAK9082228.1"/>
    </source>
</evidence>
<feature type="region of interest" description="Disordered" evidence="1">
    <location>
        <begin position="116"/>
        <end position="165"/>
    </location>
</feature>
<comment type="caution">
    <text evidence="2">The sequence shown here is derived from an EMBL/GenBank/DDBJ whole genome shotgun (WGS) entry which is preliminary data.</text>
</comment>
<accession>A0AAP0HBK0</accession>
<evidence type="ECO:0000313" key="3">
    <source>
        <dbReference type="Proteomes" id="UP001420932"/>
    </source>
</evidence>
<feature type="region of interest" description="Disordered" evidence="1">
    <location>
        <begin position="83"/>
        <end position="103"/>
    </location>
</feature>
<reference evidence="2 3" key="1">
    <citation type="submission" date="2024-01" db="EMBL/GenBank/DDBJ databases">
        <title>Genome assemblies of Stephania.</title>
        <authorList>
            <person name="Yang L."/>
        </authorList>
    </citation>
    <scope>NUCLEOTIDE SEQUENCE [LARGE SCALE GENOMIC DNA]</scope>
    <source>
        <strain evidence="2">YNDBR</strain>
        <tissue evidence="2">Leaf</tissue>
    </source>
</reference>
<sequence length="165" mass="17372">MAPVLICKDTLTTMVIAIIDNEARFAEYSDRLMFTAEGIKKAIEMHMREVPHSLDSWSHALGIEVVRSLGSLVAIESSGARRRCGGSEKGGASSTKGARGGALVTANEWRDTCEGRGRTTAAVATSQHPRRCSSGGPATGRLRGVVRLWTGRRGNNTSDSGGGGG</sequence>
<keyword evidence="3" id="KW-1185">Reference proteome</keyword>
<dbReference type="AlphaFoldDB" id="A0AAP0HBK0"/>